<dbReference type="GO" id="GO:0003735">
    <property type="term" value="F:structural constituent of ribosome"/>
    <property type="evidence" value="ECO:0007669"/>
    <property type="project" value="InterPro"/>
</dbReference>
<sequence>MYRNLVTDLLGYEKITTTQAKAKEVRGLTEKMITLGKEGGLHSRRRALSFIIDKKVAEKVFTELAPRYAERPGGYTRITKLGPRLGDGAAMVQLELVK</sequence>
<evidence type="ECO:0008006" key="5">
    <source>
        <dbReference type="Google" id="ProtNLM"/>
    </source>
</evidence>
<reference evidence="4" key="1">
    <citation type="journal article" date="2014" name="Front. Microbiol.">
        <title>High frequency of phylogenetically diverse reductive dehalogenase-homologous genes in deep subseafloor sedimentary metagenomes.</title>
        <authorList>
            <person name="Kawai M."/>
            <person name="Futagami T."/>
            <person name="Toyoda A."/>
            <person name="Takaki Y."/>
            <person name="Nishi S."/>
            <person name="Hori S."/>
            <person name="Arai W."/>
            <person name="Tsubouchi T."/>
            <person name="Morono Y."/>
            <person name="Uchiyama I."/>
            <person name="Ito T."/>
            <person name="Fujiyama A."/>
            <person name="Inagaki F."/>
            <person name="Takami H."/>
        </authorList>
    </citation>
    <scope>NUCLEOTIDE SEQUENCE</scope>
    <source>
        <strain evidence="4">Expedition CK06-06</strain>
    </source>
</reference>
<dbReference type="InterPro" id="IPR000456">
    <property type="entry name" value="Ribosomal_bL17"/>
</dbReference>
<organism evidence="4">
    <name type="scientific">marine sediment metagenome</name>
    <dbReference type="NCBI Taxonomy" id="412755"/>
    <lineage>
        <taxon>unclassified sequences</taxon>
        <taxon>metagenomes</taxon>
        <taxon>ecological metagenomes</taxon>
    </lineage>
</organism>
<dbReference type="EMBL" id="BARW01009558">
    <property type="protein sequence ID" value="GAI81970.1"/>
    <property type="molecule type" value="Genomic_DNA"/>
</dbReference>
<dbReference type="Gene3D" id="3.90.1030.10">
    <property type="entry name" value="Ribosomal protein L17"/>
    <property type="match status" value="1"/>
</dbReference>
<name>X1T315_9ZZZZ</name>
<dbReference type="AlphaFoldDB" id="X1T315"/>
<dbReference type="Pfam" id="PF01196">
    <property type="entry name" value="Ribosomal_L17"/>
    <property type="match status" value="1"/>
</dbReference>
<keyword evidence="3" id="KW-0687">Ribonucleoprotein</keyword>
<dbReference type="SUPFAM" id="SSF64263">
    <property type="entry name" value="Prokaryotic ribosomal protein L17"/>
    <property type="match status" value="1"/>
</dbReference>
<protein>
    <recommendedName>
        <fullName evidence="5">50S ribosomal protein L17</fullName>
    </recommendedName>
</protein>
<comment type="caution">
    <text evidence="4">The sequence shown here is derived from an EMBL/GenBank/DDBJ whole genome shotgun (WGS) entry which is preliminary data.</text>
</comment>
<dbReference type="GO" id="GO:0022625">
    <property type="term" value="C:cytosolic large ribosomal subunit"/>
    <property type="evidence" value="ECO:0007669"/>
    <property type="project" value="TreeGrafter"/>
</dbReference>
<gene>
    <name evidence="4" type="ORF">S12H4_19180</name>
</gene>
<dbReference type="NCBIfam" id="TIGR00059">
    <property type="entry name" value="L17"/>
    <property type="match status" value="1"/>
</dbReference>
<keyword evidence="2" id="KW-0689">Ribosomal protein</keyword>
<accession>X1T315</accession>
<evidence type="ECO:0000256" key="3">
    <source>
        <dbReference type="ARBA" id="ARBA00023274"/>
    </source>
</evidence>
<proteinExistence type="inferred from homology"/>
<dbReference type="PANTHER" id="PTHR14413:SF16">
    <property type="entry name" value="LARGE RIBOSOMAL SUBUNIT PROTEIN BL17M"/>
    <property type="match status" value="1"/>
</dbReference>
<dbReference type="PANTHER" id="PTHR14413">
    <property type="entry name" value="RIBOSOMAL PROTEIN L17"/>
    <property type="match status" value="1"/>
</dbReference>
<evidence type="ECO:0000313" key="4">
    <source>
        <dbReference type="EMBL" id="GAI81970.1"/>
    </source>
</evidence>
<comment type="similarity">
    <text evidence="1">Belongs to the bacterial ribosomal protein bL17 family.</text>
</comment>
<evidence type="ECO:0000256" key="2">
    <source>
        <dbReference type="ARBA" id="ARBA00022980"/>
    </source>
</evidence>
<dbReference type="InterPro" id="IPR047859">
    <property type="entry name" value="Ribosomal_bL17_CS"/>
</dbReference>
<dbReference type="GO" id="GO:0006412">
    <property type="term" value="P:translation"/>
    <property type="evidence" value="ECO:0007669"/>
    <property type="project" value="InterPro"/>
</dbReference>
<evidence type="ECO:0000256" key="1">
    <source>
        <dbReference type="ARBA" id="ARBA00008777"/>
    </source>
</evidence>
<dbReference type="PROSITE" id="PS01167">
    <property type="entry name" value="RIBOSOMAL_L17"/>
    <property type="match status" value="1"/>
</dbReference>
<dbReference type="InterPro" id="IPR036373">
    <property type="entry name" value="Ribosomal_bL17_sf"/>
</dbReference>